<evidence type="ECO:0000313" key="2">
    <source>
        <dbReference type="Proteomes" id="UP000887159"/>
    </source>
</evidence>
<gene>
    <name evidence="1" type="ORF">TNCV_3530741</name>
</gene>
<organism evidence="1 2">
    <name type="scientific">Trichonephila clavipes</name>
    <name type="common">Golden silk orbweaver</name>
    <name type="synonym">Nephila clavipes</name>
    <dbReference type="NCBI Taxonomy" id="2585209"/>
    <lineage>
        <taxon>Eukaryota</taxon>
        <taxon>Metazoa</taxon>
        <taxon>Ecdysozoa</taxon>
        <taxon>Arthropoda</taxon>
        <taxon>Chelicerata</taxon>
        <taxon>Arachnida</taxon>
        <taxon>Araneae</taxon>
        <taxon>Araneomorphae</taxon>
        <taxon>Entelegynae</taxon>
        <taxon>Araneoidea</taxon>
        <taxon>Nephilidae</taxon>
        <taxon>Trichonephila</taxon>
    </lineage>
</organism>
<dbReference type="AlphaFoldDB" id="A0A8X6VQE7"/>
<name>A0A8X6VQE7_TRICX</name>
<evidence type="ECO:0000313" key="1">
    <source>
        <dbReference type="EMBL" id="GFY16070.1"/>
    </source>
</evidence>
<proteinExistence type="predicted"/>
<accession>A0A8X6VQE7</accession>
<dbReference type="EMBL" id="BMAU01021337">
    <property type="protein sequence ID" value="GFY16070.1"/>
    <property type="molecule type" value="Genomic_DNA"/>
</dbReference>
<dbReference type="Proteomes" id="UP000887159">
    <property type="component" value="Unassembled WGS sequence"/>
</dbReference>
<protein>
    <submittedName>
        <fullName evidence="1">Uncharacterized protein</fullName>
    </submittedName>
</protein>
<sequence>KALPNYGGILTPPNKSDSVITVGVIYGNTALAVNPQNRNIISSPTVFMFIKYNFKEPFTSRSISISNHTQV</sequence>
<feature type="non-terminal residue" evidence="1">
    <location>
        <position position="1"/>
    </location>
</feature>
<keyword evidence="2" id="KW-1185">Reference proteome</keyword>
<reference evidence="1" key="1">
    <citation type="submission" date="2020-08" db="EMBL/GenBank/DDBJ databases">
        <title>Multicomponent nature underlies the extraordinary mechanical properties of spider dragline silk.</title>
        <authorList>
            <person name="Kono N."/>
            <person name="Nakamura H."/>
            <person name="Mori M."/>
            <person name="Yoshida Y."/>
            <person name="Ohtoshi R."/>
            <person name="Malay A.D."/>
            <person name="Moran D.A.P."/>
            <person name="Tomita M."/>
            <person name="Numata K."/>
            <person name="Arakawa K."/>
        </authorList>
    </citation>
    <scope>NUCLEOTIDE SEQUENCE</scope>
</reference>
<comment type="caution">
    <text evidence="1">The sequence shown here is derived from an EMBL/GenBank/DDBJ whole genome shotgun (WGS) entry which is preliminary data.</text>
</comment>